<feature type="domain" description="Tetrapyrrole methylase" evidence="2">
    <location>
        <begin position="1"/>
        <end position="99"/>
    </location>
</feature>
<dbReference type="EMBL" id="UOEC01000158">
    <property type="protein sequence ID" value="VAV99002.1"/>
    <property type="molecule type" value="Genomic_DNA"/>
</dbReference>
<dbReference type="GO" id="GO:0032259">
    <property type="term" value="P:methylation"/>
    <property type="evidence" value="ECO:0007669"/>
    <property type="project" value="UniProtKB-KW"/>
</dbReference>
<dbReference type="InterPro" id="IPR035996">
    <property type="entry name" value="4pyrrol_Methylase_sf"/>
</dbReference>
<dbReference type="PANTHER" id="PTHR45790">
    <property type="entry name" value="SIROHEME SYNTHASE-RELATED"/>
    <property type="match status" value="1"/>
</dbReference>
<evidence type="ECO:0000259" key="2">
    <source>
        <dbReference type="Pfam" id="PF00590"/>
    </source>
</evidence>
<dbReference type="Gene3D" id="3.30.950.10">
    <property type="entry name" value="Methyltransferase, Cobalt-precorrin-4 Transmethylase, Domain 2"/>
    <property type="match status" value="1"/>
</dbReference>
<accession>A0A3B0S552</accession>
<dbReference type="InterPro" id="IPR000878">
    <property type="entry name" value="4pyrrol_Mease"/>
</dbReference>
<dbReference type="FunFam" id="3.30.950.10:FF:000001">
    <property type="entry name" value="Siroheme synthase"/>
    <property type="match status" value="1"/>
</dbReference>
<name>A0A3B0S552_9ZZZZ</name>
<dbReference type="InterPro" id="IPR014776">
    <property type="entry name" value="4pyrrole_Mease_sub2"/>
</dbReference>
<dbReference type="SUPFAM" id="SSF53790">
    <property type="entry name" value="Tetrapyrrole methylase"/>
    <property type="match status" value="1"/>
</dbReference>
<feature type="non-terminal residue" evidence="3">
    <location>
        <position position="1"/>
    </location>
</feature>
<protein>
    <submittedName>
        <fullName evidence="3">Uroporphyrinogen-III methyltransferase</fullName>
        <ecNumber evidence="3">2.1.1.107</ecNumber>
    </submittedName>
</protein>
<proteinExistence type="predicted"/>
<sequence>GITAASGCSTYAGIPLTHRDHAQACVFTTAHGRDGVLDVDWDVLLRPNQTVAIYMGLSNTPHLCKGFIDRGADPNLPVAVIDNGTRPTQRVITATVSTLCDVLKDADFKGPSMIIIGTVVDLRKKLAWYKTSMGAMHADYSSDDMKDWVGKPE</sequence>
<organism evidence="3">
    <name type="scientific">hydrothermal vent metagenome</name>
    <dbReference type="NCBI Taxonomy" id="652676"/>
    <lineage>
        <taxon>unclassified sequences</taxon>
        <taxon>metagenomes</taxon>
        <taxon>ecological metagenomes</taxon>
    </lineage>
</organism>
<evidence type="ECO:0000313" key="3">
    <source>
        <dbReference type="EMBL" id="VAV99002.1"/>
    </source>
</evidence>
<dbReference type="GO" id="GO:0019354">
    <property type="term" value="P:siroheme biosynthetic process"/>
    <property type="evidence" value="ECO:0007669"/>
    <property type="project" value="TreeGrafter"/>
</dbReference>
<keyword evidence="1" id="KW-0627">Porphyrin biosynthesis</keyword>
<keyword evidence="3" id="KW-0808">Transferase</keyword>
<dbReference type="Pfam" id="PF00590">
    <property type="entry name" value="TP_methylase"/>
    <property type="match status" value="1"/>
</dbReference>
<dbReference type="EC" id="2.1.1.107" evidence="3"/>
<dbReference type="GO" id="GO:0004851">
    <property type="term" value="F:uroporphyrin-III C-methyltransferase activity"/>
    <property type="evidence" value="ECO:0007669"/>
    <property type="project" value="UniProtKB-EC"/>
</dbReference>
<keyword evidence="3" id="KW-0489">Methyltransferase</keyword>
<gene>
    <name evidence="3" type="ORF">MNBD_ALPHA08-2071</name>
</gene>
<dbReference type="AlphaFoldDB" id="A0A3B0S552"/>
<dbReference type="InterPro" id="IPR050161">
    <property type="entry name" value="Siro_Cobalamin_biosynth"/>
</dbReference>
<dbReference type="PANTHER" id="PTHR45790:SF3">
    <property type="entry name" value="S-ADENOSYL-L-METHIONINE-DEPENDENT UROPORPHYRINOGEN III METHYLTRANSFERASE, CHLOROPLASTIC"/>
    <property type="match status" value="1"/>
</dbReference>
<reference evidence="3" key="1">
    <citation type="submission" date="2018-06" db="EMBL/GenBank/DDBJ databases">
        <authorList>
            <person name="Zhirakovskaya E."/>
        </authorList>
    </citation>
    <scope>NUCLEOTIDE SEQUENCE</scope>
</reference>
<evidence type="ECO:0000256" key="1">
    <source>
        <dbReference type="ARBA" id="ARBA00023244"/>
    </source>
</evidence>